<dbReference type="AlphaFoldDB" id="V4HYT9"/>
<comment type="caution">
    <text evidence="1">The sequence shown here is derived from an EMBL/GenBank/DDBJ whole genome shotgun (WGS) entry which is preliminary data.</text>
</comment>
<organism evidence="1 2">
    <name type="scientific">Pseudoalteromonas luteoviolacea (strain 2ta16)</name>
    <dbReference type="NCBI Taxonomy" id="1353533"/>
    <lineage>
        <taxon>Bacteria</taxon>
        <taxon>Pseudomonadati</taxon>
        <taxon>Pseudomonadota</taxon>
        <taxon>Gammaproteobacteria</taxon>
        <taxon>Alteromonadales</taxon>
        <taxon>Pseudoalteromonadaceae</taxon>
        <taxon>Pseudoalteromonas</taxon>
    </lineage>
</organism>
<evidence type="ECO:0000313" key="2">
    <source>
        <dbReference type="Proteomes" id="UP000017820"/>
    </source>
</evidence>
<dbReference type="GeneID" id="29922669"/>
<evidence type="ECO:0000313" key="1">
    <source>
        <dbReference type="EMBL" id="ESP93114.1"/>
    </source>
</evidence>
<gene>
    <name evidence="1" type="ORF">PL2TA16_03335</name>
</gene>
<reference evidence="2" key="1">
    <citation type="journal article" date="2014" name="Nat. Chem. Biol.">
        <title>Biosynthesis of polybrominated aromatic organic compounds by marine bacteria.</title>
        <authorList>
            <person name="Agarwal V."/>
            <person name="El Gamal A.A."/>
            <person name="Yamanaka K."/>
            <person name="Poth D."/>
            <person name="Kersten R.D."/>
            <person name="Schorn M."/>
            <person name="Allen E.E."/>
            <person name="Moore B.S."/>
        </authorList>
    </citation>
    <scope>NUCLEOTIDE SEQUENCE [LARGE SCALE GENOMIC DNA]</scope>
    <source>
        <strain evidence="2">2ta16</strain>
    </source>
</reference>
<dbReference type="EMBL" id="AUSV01000037">
    <property type="protein sequence ID" value="ESP93114.1"/>
    <property type="molecule type" value="Genomic_DNA"/>
</dbReference>
<sequence length="180" mass="20647">MNREERQFSYENITIEKDKVVVMNGQKSKYGYSAIIKQGCIESLAYTVCSGVITYTPTKDKIFTLLHHTDGKPSESDCTFYVEWLKNIVKIAKEENQPIYAWFVGGKTRTNNPPMWLYNSLVKSGFKKCNIQKEYLGERNGSTDIKLSSDGVNIITRRSGKTIENSNLKWNDLINLIDQK</sequence>
<accession>V4HYT9</accession>
<protein>
    <submittedName>
        <fullName evidence="1">Uncharacterized protein</fullName>
    </submittedName>
</protein>
<dbReference type="Proteomes" id="UP000017820">
    <property type="component" value="Unassembled WGS sequence"/>
</dbReference>
<proteinExistence type="predicted"/>
<dbReference type="RefSeq" id="WP_023399213.1">
    <property type="nucleotide sequence ID" value="NZ_AUSV01000037.1"/>
</dbReference>
<dbReference type="PATRIC" id="fig|1353533.3.peg.2299"/>
<name>V4HYT9_PSEL2</name>